<keyword evidence="2" id="KW-1185">Reference proteome</keyword>
<evidence type="ECO:0000313" key="1">
    <source>
        <dbReference type="EMBL" id="KFK32483.1"/>
    </source>
</evidence>
<protein>
    <submittedName>
        <fullName evidence="1">Uncharacterized protein</fullName>
    </submittedName>
</protein>
<dbReference type="GO" id="GO:0004842">
    <property type="term" value="F:ubiquitin-protein transferase activity"/>
    <property type="evidence" value="ECO:0007669"/>
    <property type="project" value="InterPro"/>
</dbReference>
<reference evidence="2" key="1">
    <citation type="journal article" date="2015" name="Nat. Plants">
        <title>Genome expansion of Arabis alpina linked with retrotransposition and reduced symmetric DNA methylation.</title>
        <authorList>
            <person name="Willing E.M."/>
            <person name="Rawat V."/>
            <person name="Mandakova T."/>
            <person name="Maumus F."/>
            <person name="James G.V."/>
            <person name="Nordstroem K.J."/>
            <person name="Becker C."/>
            <person name="Warthmann N."/>
            <person name="Chica C."/>
            <person name="Szarzynska B."/>
            <person name="Zytnicki M."/>
            <person name="Albani M.C."/>
            <person name="Kiefer C."/>
            <person name="Bergonzi S."/>
            <person name="Castaings L."/>
            <person name="Mateos J.L."/>
            <person name="Berns M.C."/>
            <person name="Bujdoso N."/>
            <person name="Piofczyk T."/>
            <person name="de Lorenzo L."/>
            <person name="Barrero-Sicilia C."/>
            <person name="Mateos I."/>
            <person name="Piednoel M."/>
            <person name="Hagmann J."/>
            <person name="Chen-Min-Tao R."/>
            <person name="Iglesias-Fernandez R."/>
            <person name="Schuster S.C."/>
            <person name="Alonso-Blanco C."/>
            <person name="Roudier F."/>
            <person name="Carbonero P."/>
            <person name="Paz-Ares J."/>
            <person name="Davis S.J."/>
            <person name="Pecinka A."/>
            <person name="Quesneville H."/>
            <person name="Colot V."/>
            <person name="Lysak M.A."/>
            <person name="Weigel D."/>
            <person name="Coupland G."/>
            <person name="Schneeberger K."/>
        </authorList>
    </citation>
    <scope>NUCLEOTIDE SEQUENCE [LARGE SCALE GENOMIC DNA]</scope>
    <source>
        <strain evidence="2">cv. Pajares</strain>
    </source>
</reference>
<dbReference type="OrthoDB" id="1305878at2759"/>
<dbReference type="InterPro" id="IPR044807">
    <property type="entry name" value="DRIP1-like"/>
</dbReference>
<gene>
    <name evidence="1" type="ordered locus">AALP_Aa6g248300</name>
</gene>
<dbReference type="PANTHER" id="PTHR46293">
    <property type="entry name" value="E3 UBIQUITIN PROTEIN LIGASE DRIP1"/>
    <property type="match status" value="1"/>
</dbReference>
<dbReference type="Proteomes" id="UP000029120">
    <property type="component" value="Chromosome 6"/>
</dbReference>
<dbReference type="eggNOG" id="KOG2660">
    <property type="taxonomic scope" value="Eukaryota"/>
</dbReference>
<name>A0A087GRI1_ARAAL</name>
<dbReference type="PANTHER" id="PTHR46293:SF3">
    <property type="entry name" value="E3 UBIQUITIN PROTEIN LIGASE DRIPH-RELATED"/>
    <property type="match status" value="1"/>
</dbReference>
<organism evidence="1 2">
    <name type="scientific">Arabis alpina</name>
    <name type="common">Alpine rock-cress</name>
    <dbReference type="NCBI Taxonomy" id="50452"/>
    <lineage>
        <taxon>Eukaryota</taxon>
        <taxon>Viridiplantae</taxon>
        <taxon>Streptophyta</taxon>
        <taxon>Embryophyta</taxon>
        <taxon>Tracheophyta</taxon>
        <taxon>Spermatophyta</taxon>
        <taxon>Magnoliopsida</taxon>
        <taxon>eudicotyledons</taxon>
        <taxon>Gunneridae</taxon>
        <taxon>Pentapetalae</taxon>
        <taxon>rosids</taxon>
        <taxon>malvids</taxon>
        <taxon>Brassicales</taxon>
        <taxon>Brassicaceae</taxon>
        <taxon>Arabideae</taxon>
        <taxon>Arabis</taxon>
    </lineage>
</organism>
<proteinExistence type="predicted"/>
<dbReference type="EMBL" id="CM002874">
    <property type="protein sequence ID" value="KFK32483.1"/>
    <property type="molecule type" value="Genomic_DNA"/>
</dbReference>
<dbReference type="Gramene" id="KFK32483">
    <property type="protein sequence ID" value="KFK32483"/>
    <property type="gene ID" value="AALP_AA6G248300"/>
</dbReference>
<evidence type="ECO:0000313" key="2">
    <source>
        <dbReference type="Proteomes" id="UP000029120"/>
    </source>
</evidence>
<accession>A0A087GRI1</accession>
<sequence length="138" mass="15861">MSTFIILLPEPVKNRGYNTQCSSSAAFKEKDTSIWFTLIASKHQNMNLKVSYMKKYIALKLNLESEDEVELYLRKTLLVPSIMLQDLLRYWMVTGELVTTPNPERVDIRTGCSGAEYIMVLSYTRKSKSATLYSQGYL</sequence>
<dbReference type="AlphaFoldDB" id="A0A087GRI1"/>